<dbReference type="CDD" id="cd17041">
    <property type="entry name" value="Ubl_WDR48"/>
    <property type="match status" value="1"/>
</dbReference>
<reference evidence="9" key="1">
    <citation type="journal article" date="2023" name="Insect Mol. Biol.">
        <title>Genome sequencing provides insights into the evolution of gene families encoding plant cell wall-degrading enzymes in longhorned beetles.</title>
        <authorList>
            <person name="Shin N.R."/>
            <person name="Okamura Y."/>
            <person name="Kirsch R."/>
            <person name="Pauchet Y."/>
        </authorList>
    </citation>
    <scope>NUCLEOTIDE SEQUENCE</scope>
    <source>
        <strain evidence="9">MMC_N1</strain>
    </source>
</reference>
<dbReference type="EMBL" id="JAPWTJ010000039">
    <property type="protein sequence ID" value="KAJ8984369.1"/>
    <property type="molecule type" value="Genomic_DNA"/>
</dbReference>
<protein>
    <recommendedName>
        <fullName evidence="2">WD repeat-containing protein 48 homolog</fullName>
    </recommendedName>
</protein>
<name>A0ABQ9K3D5_9CUCU</name>
<dbReference type="InterPro" id="IPR015943">
    <property type="entry name" value="WD40/YVTN_repeat-like_dom_sf"/>
</dbReference>
<evidence type="ECO:0000256" key="5">
    <source>
        <dbReference type="ARBA" id="ARBA00022786"/>
    </source>
</evidence>
<dbReference type="PROSITE" id="PS50082">
    <property type="entry name" value="WD_REPEATS_2"/>
    <property type="match status" value="4"/>
</dbReference>
<comment type="caution">
    <text evidence="9">The sequence shown here is derived from an EMBL/GenBank/DDBJ whole genome shotgun (WGS) entry which is preliminary data.</text>
</comment>
<keyword evidence="10" id="KW-1185">Reference proteome</keyword>
<gene>
    <name evidence="9" type="ORF">NQ317_003517</name>
</gene>
<feature type="repeat" description="WD" evidence="8">
    <location>
        <begin position="159"/>
        <end position="191"/>
    </location>
</feature>
<dbReference type="InterPro" id="IPR021772">
    <property type="entry name" value="WDR48/Bun107"/>
</dbReference>
<comment type="similarity">
    <text evidence="1">Belongs to the WD repeat WDR48 family.</text>
</comment>
<sequence>MANLKPGSQNTRKKVQVSMVICEAEEKRHRSGVNALQLDPVLDRLYSAGRDSIIRVYEHERFLHGMEHHTDWVNDIVLCCGGRHLISASSDTTVKVWNAHKGFCMSTLRTHKDYVKALAYAKDREQVASAGLDKSIYLWDINTLMALTASNNTVTTSSLIGSKESIYSLAMNPSGSIIVSGSTEKALRLWDPRTCAKLFKLKGHADNVKALVVSRDGTLCLSGSSDGSIKLWNLGNQRNILTIRVHTDSVWALLATESFSHVISGGRDKKIIMTDLKNTANSVVVCVEEAPILKMCFTADQQAVWVSTSDSSIRCWKLPTEKHFKDEAKMPSTPVSLIPGGAAIRQAVVLNDKRHILTKDAQENVAVYDVLRARQVEDLGQINFQEELKNRFKMVYVPNWFNVDLKTGFMLTVHLGQDEVDCFAAWVSARDAGIRDTPEPDHKVNYGKLLLQALFEHWRGVRNGSRKQVALQRSQTHSAYFKIDGFSEVGGRTLYRVLVGDTSGDTENALLNETVPNWVISNIEENCTNKFIKVQFYLQPHSSVPTHLLKQDRLKKPDRLVANDFIQCRKVAEHILEKLLGDGTASSPGGGDADSSTPSNNGYNVDQIELTCNEQVLDPSMDLRTVKHFIWKSSSDLTLYYKIINK</sequence>
<dbReference type="InterPro" id="IPR020472">
    <property type="entry name" value="WD40_PAC1"/>
</dbReference>
<organism evidence="9 10">
    <name type="scientific">Molorchus minor</name>
    <dbReference type="NCBI Taxonomy" id="1323400"/>
    <lineage>
        <taxon>Eukaryota</taxon>
        <taxon>Metazoa</taxon>
        <taxon>Ecdysozoa</taxon>
        <taxon>Arthropoda</taxon>
        <taxon>Hexapoda</taxon>
        <taxon>Insecta</taxon>
        <taxon>Pterygota</taxon>
        <taxon>Neoptera</taxon>
        <taxon>Endopterygota</taxon>
        <taxon>Coleoptera</taxon>
        <taxon>Polyphaga</taxon>
        <taxon>Cucujiformia</taxon>
        <taxon>Chrysomeloidea</taxon>
        <taxon>Cerambycidae</taxon>
        <taxon>Lamiinae</taxon>
        <taxon>Monochamini</taxon>
        <taxon>Molorchus</taxon>
    </lineage>
</organism>
<evidence type="ECO:0000256" key="2">
    <source>
        <dbReference type="ARBA" id="ARBA00021538"/>
    </source>
</evidence>
<proteinExistence type="inferred from homology"/>
<feature type="repeat" description="WD" evidence="8">
    <location>
        <begin position="108"/>
        <end position="149"/>
    </location>
</feature>
<evidence type="ECO:0000313" key="10">
    <source>
        <dbReference type="Proteomes" id="UP001162164"/>
    </source>
</evidence>
<evidence type="ECO:0000313" key="9">
    <source>
        <dbReference type="EMBL" id="KAJ8984369.1"/>
    </source>
</evidence>
<dbReference type="InterPro" id="IPR051246">
    <property type="entry name" value="WDR48"/>
</dbReference>
<evidence type="ECO:0000256" key="1">
    <source>
        <dbReference type="ARBA" id="ARBA00006917"/>
    </source>
</evidence>
<dbReference type="Gene3D" id="2.130.10.10">
    <property type="entry name" value="YVTN repeat-like/Quinoprotein amine dehydrogenase"/>
    <property type="match status" value="2"/>
</dbReference>
<evidence type="ECO:0000256" key="4">
    <source>
        <dbReference type="ARBA" id="ARBA00022737"/>
    </source>
</evidence>
<evidence type="ECO:0000256" key="6">
    <source>
        <dbReference type="ARBA" id="ARBA00049607"/>
    </source>
</evidence>
<evidence type="ECO:0000256" key="8">
    <source>
        <dbReference type="PROSITE-ProRule" id="PRU00221"/>
    </source>
</evidence>
<dbReference type="SUPFAM" id="SSF50978">
    <property type="entry name" value="WD40 repeat-like"/>
    <property type="match status" value="1"/>
</dbReference>
<dbReference type="PROSITE" id="PS00678">
    <property type="entry name" value="WD_REPEATS_1"/>
    <property type="match status" value="2"/>
</dbReference>
<keyword evidence="5" id="KW-0833">Ubl conjugation pathway</keyword>
<dbReference type="SMART" id="SM00320">
    <property type="entry name" value="WD40"/>
    <property type="match status" value="7"/>
</dbReference>
<dbReference type="PROSITE" id="PS50294">
    <property type="entry name" value="WD_REPEATS_REGION"/>
    <property type="match status" value="4"/>
</dbReference>
<dbReference type="Pfam" id="PF00400">
    <property type="entry name" value="WD40"/>
    <property type="match status" value="5"/>
</dbReference>
<dbReference type="InterPro" id="IPR036322">
    <property type="entry name" value="WD40_repeat_dom_sf"/>
</dbReference>
<comment type="subunit">
    <text evidence="7">Catalytic component of the Usp12-46 deubiquitylase complex consisting of Usp12-46, Wdr20 and Uaf1; regulatory subunit that, together wtih Wdr20, stabilizes Usp12-46. The Usp12-46 deubiquitylase complex associates with arr/arrow; the interaction leads to deubiquitination and stabilization of arr/arrow.</text>
</comment>
<dbReference type="CDD" id="cd00200">
    <property type="entry name" value="WD40"/>
    <property type="match status" value="1"/>
</dbReference>
<keyword evidence="4" id="KW-0677">Repeat</keyword>
<accession>A0ABQ9K3D5</accession>
<evidence type="ECO:0000256" key="7">
    <source>
        <dbReference type="ARBA" id="ARBA00049682"/>
    </source>
</evidence>
<dbReference type="PANTHER" id="PTHR19862:SF14">
    <property type="entry name" value="WD REPEAT-CONTAINING PROTEIN 48"/>
    <property type="match status" value="1"/>
</dbReference>
<dbReference type="InterPro" id="IPR019775">
    <property type="entry name" value="WD40_repeat_CS"/>
</dbReference>
<feature type="repeat" description="WD" evidence="8">
    <location>
        <begin position="66"/>
        <end position="107"/>
    </location>
</feature>
<keyword evidence="3 8" id="KW-0853">WD repeat</keyword>
<feature type="repeat" description="WD" evidence="8">
    <location>
        <begin position="201"/>
        <end position="242"/>
    </location>
</feature>
<dbReference type="PRINTS" id="PR00320">
    <property type="entry name" value="GPROTEINBRPT"/>
</dbReference>
<dbReference type="PANTHER" id="PTHR19862">
    <property type="entry name" value="WD REPEAT-CONTAINING PROTEIN 48"/>
    <property type="match status" value="1"/>
</dbReference>
<evidence type="ECO:0000256" key="3">
    <source>
        <dbReference type="ARBA" id="ARBA00022574"/>
    </source>
</evidence>
<comment type="function">
    <text evidence="6">Regulatory component of the Usp12-46 deubiquitylase complex. activates deubiquitination by increasing the catalytic turnover without increasing the affinity of deubiquitinating enzymes for the substrate. The complex deubiquitylates the wg/wingless-signaling receptor arr/arrow, which stabilizes the receptor and increases its concentration at the cell surface; this enhances the sensitivity of cells to wg/wingless-signal stimulation. This increases the amplitude and spatial range of the signaling response to the wg/wingless morphogen gradient, facilitating the precise concentration-dependent regulation of its target genes. Together with Wdr20 and Usp12-46 required for wg/wingless-mediated signaling in the wing imaginal disc and for wg/wingless-dependent regulation of intestinal stem cell proliferation.</text>
</comment>
<dbReference type="InterPro" id="IPR001680">
    <property type="entry name" value="WD40_rpt"/>
</dbReference>
<dbReference type="Proteomes" id="UP001162164">
    <property type="component" value="Unassembled WGS sequence"/>
</dbReference>
<dbReference type="Pfam" id="PF11816">
    <property type="entry name" value="DUF3337"/>
    <property type="match status" value="1"/>
</dbReference>